<dbReference type="Gene3D" id="2.40.50.140">
    <property type="entry name" value="Nucleic acid-binding proteins"/>
    <property type="match status" value="1"/>
</dbReference>
<dbReference type="Gene3D" id="3.30.470.30">
    <property type="entry name" value="DNA ligase/mRNA capping enzyme"/>
    <property type="match status" value="1"/>
</dbReference>
<keyword evidence="4 15" id="KW-0436">Ligase</keyword>
<feature type="domain" description="ATP-dependent DNA ligase family profile" evidence="18">
    <location>
        <begin position="361"/>
        <end position="501"/>
    </location>
</feature>
<accession>A0AAD5XKC7</accession>
<dbReference type="EMBL" id="JADGJQ010000069">
    <property type="protein sequence ID" value="KAJ3173835.1"/>
    <property type="molecule type" value="Genomic_DNA"/>
</dbReference>
<keyword evidence="7 15" id="KW-0547">Nucleotide-binding</keyword>
<dbReference type="PROSITE" id="PS50160">
    <property type="entry name" value="DNA_LIGASE_A3"/>
    <property type="match status" value="1"/>
</dbReference>
<evidence type="ECO:0000256" key="3">
    <source>
        <dbReference type="ARBA" id="ARBA00007572"/>
    </source>
</evidence>
<evidence type="ECO:0000256" key="14">
    <source>
        <dbReference type="ARBA" id="ARBA00034003"/>
    </source>
</evidence>
<dbReference type="InterPro" id="IPR012310">
    <property type="entry name" value="DNA_ligase_ATP-dep_cent"/>
</dbReference>
<evidence type="ECO:0000256" key="5">
    <source>
        <dbReference type="ARBA" id="ARBA00022723"/>
    </source>
</evidence>
<evidence type="ECO:0000256" key="10">
    <source>
        <dbReference type="ARBA" id="ARBA00022842"/>
    </source>
</evidence>
<dbReference type="InterPro" id="IPR036599">
    <property type="entry name" value="DNA_ligase_N_sf"/>
</dbReference>
<dbReference type="InterPro" id="IPR012340">
    <property type="entry name" value="NA-bd_OB-fold"/>
</dbReference>
<dbReference type="PROSITE" id="PS00697">
    <property type="entry name" value="DNA_LIGASE_A1"/>
    <property type="match status" value="1"/>
</dbReference>
<evidence type="ECO:0000259" key="18">
    <source>
        <dbReference type="PROSITE" id="PS50160"/>
    </source>
</evidence>
<evidence type="ECO:0000256" key="17">
    <source>
        <dbReference type="SAM" id="MobiDB-lite"/>
    </source>
</evidence>
<evidence type="ECO:0000313" key="21">
    <source>
        <dbReference type="Proteomes" id="UP001212152"/>
    </source>
</evidence>
<dbReference type="Gene3D" id="3.40.50.10190">
    <property type="entry name" value="BRCT domain"/>
    <property type="match status" value="2"/>
</dbReference>
<dbReference type="SUPFAM" id="SSF50249">
    <property type="entry name" value="Nucleic acid-binding proteins"/>
    <property type="match status" value="1"/>
</dbReference>
<keyword evidence="5" id="KW-0479">Metal-binding</keyword>
<dbReference type="Pfam" id="PF01068">
    <property type="entry name" value="DNA_ligase_A_M"/>
    <property type="match status" value="1"/>
</dbReference>
<evidence type="ECO:0000256" key="9">
    <source>
        <dbReference type="ARBA" id="ARBA00022840"/>
    </source>
</evidence>
<evidence type="ECO:0000256" key="6">
    <source>
        <dbReference type="ARBA" id="ARBA00022737"/>
    </source>
</evidence>
<dbReference type="GO" id="GO:0006310">
    <property type="term" value="P:DNA recombination"/>
    <property type="evidence" value="ECO:0007669"/>
    <property type="project" value="UniProtKB-KW"/>
</dbReference>
<keyword evidence="21" id="KW-1185">Reference proteome</keyword>
<feature type="region of interest" description="Disordered" evidence="17">
    <location>
        <begin position="822"/>
        <end position="856"/>
    </location>
</feature>
<comment type="catalytic activity">
    <reaction evidence="14 15">
        <text>ATP + (deoxyribonucleotide)n-3'-hydroxyl + 5'-phospho-(deoxyribonucleotide)m = (deoxyribonucleotide)n+m + AMP + diphosphate.</text>
        <dbReference type="EC" id="6.5.1.1"/>
    </reaction>
</comment>
<keyword evidence="12 15" id="KW-0234">DNA repair</keyword>
<comment type="subcellular location">
    <subcellularLocation>
        <location evidence="2">Nucleus</location>
    </subcellularLocation>
</comment>
<dbReference type="Proteomes" id="UP001212152">
    <property type="component" value="Unassembled WGS sequence"/>
</dbReference>
<dbReference type="GO" id="GO:0032807">
    <property type="term" value="C:DNA ligase IV complex"/>
    <property type="evidence" value="ECO:0007669"/>
    <property type="project" value="TreeGrafter"/>
</dbReference>
<dbReference type="SUPFAM" id="SSF56091">
    <property type="entry name" value="DNA ligase/mRNA capping enzyme, catalytic domain"/>
    <property type="match status" value="1"/>
</dbReference>
<dbReference type="CDD" id="cd07903">
    <property type="entry name" value="Adenylation_DNA_ligase_IV"/>
    <property type="match status" value="1"/>
</dbReference>
<evidence type="ECO:0000256" key="8">
    <source>
        <dbReference type="ARBA" id="ARBA00022763"/>
    </source>
</evidence>
<feature type="domain" description="BRCT" evidence="19">
    <location>
        <begin position="674"/>
        <end position="780"/>
    </location>
</feature>
<dbReference type="InterPro" id="IPR021536">
    <property type="entry name" value="DNA_ligase_IV_dom"/>
</dbReference>
<dbReference type="Pfam" id="PF11411">
    <property type="entry name" value="DNA_ligase_IV"/>
    <property type="match status" value="1"/>
</dbReference>
<dbReference type="InterPro" id="IPR016059">
    <property type="entry name" value="DNA_ligase_ATP-dep_CS"/>
</dbReference>
<dbReference type="InterPro" id="IPR001357">
    <property type="entry name" value="BRCT_dom"/>
</dbReference>
<dbReference type="InterPro" id="IPR044125">
    <property type="entry name" value="Adenylation_DNA_ligase_IV"/>
</dbReference>
<keyword evidence="13" id="KW-0539">Nucleus</keyword>
<name>A0AAD5XKC7_9FUNG</name>
<dbReference type="SUPFAM" id="SSF117018">
    <property type="entry name" value="ATP-dependent DNA ligase DNA-binding domain"/>
    <property type="match status" value="1"/>
</dbReference>
<dbReference type="Gene3D" id="1.10.3260.10">
    <property type="entry name" value="DNA ligase, ATP-dependent, N-terminal domain"/>
    <property type="match status" value="1"/>
</dbReference>
<evidence type="ECO:0000256" key="2">
    <source>
        <dbReference type="ARBA" id="ARBA00004123"/>
    </source>
</evidence>
<keyword evidence="8 15" id="KW-0227">DNA damage</keyword>
<dbReference type="InterPro" id="IPR012308">
    <property type="entry name" value="DNA_ligase_ATP-dep_N"/>
</dbReference>
<organism evidence="20 21">
    <name type="scientific">Geranomyces variabilis</name>
    <dbReference type="NCBI Taxonomy" id="109894"/>
    <lineage>
        <taxon>Eukaryota</taxon>
        <taxon>Fungi</taxon>
        <taxon>Fungi incertae sedis</taxon>
        <taxon>Chytridiomycota</taxon>
        <taxon>Chytridiomycota incertae sedis</taxon>
        <taxon>Chytridiomycetes</taxon>
        <taxon>Spizellomycetales</taxon>
        <taxon>Powellomycetaceae</taxon>
        <taxon>Geranomyces</taxon>
    </lineage>
</organism>
<evidence type="ECO:0000256" key="12">
    <source>
        <dbReference type="ARBA" id="ARBA00023204"/>
    </source>
</evidence>
<dbReference type="GO" id="GO:0003910">
    <property type="term" value="F:DNA ligase (ATP) activity"/>
    <property type="evidence" value="ECO:0007669"/>
    <property type="project" value="UniProtKB-EC"/>
</dbReference>
<sequence>MSQSRQKQPDIKPDPDFASRASFFELCKCLQNILLKRGKNAGSVRKEKLAEYMKEWRSTGGDFHPALRLMLPHLDKARSSYGMKEKMLAKAYIEVLGLAPNSPDADSLLNYKNPAKSIQATAGDFPGVLYHVLKGRSSVEGRSTVSVADVNEQLELLNSSQDKDERKEILQWFFKNCTPMEQTWIARIILKELKLGISEKTILNLWHPDGVEKFNVCNDLAIVAKLKDPHLRNDHLDIGLFKPFTPMASQRVDSLAEAVRKMGGTFWIETKLDGERIEMHMRRSAAGANFEWYSRRATDYTAHYGDSNSEGALAPYIFGLFKPAVQSVILDGEMMAYNTETGIYEAFGSLKTASKEVIKLGSGANLRVCYVVFDIVHLNGKSLINEPLSIRYECLKSVFEEKKTYLEINPHSEGNTVADLHAAIDLRLTHHEEGIVVKNPRSVYYPAKKGGQSEKALGWLKIKPDYLDGYADDVDVLLVGGVFGEGNRGGVLASFMCAVKEESTDPEKPAQWLSFCKFGSGYKWDQLESIARQSEGIWRKYDPKKCPSWFVHPKNSKERPDMLVVSPDKAIVVQLKAFQIVTSDVYGAGWTLRFPTFSRIRTDKDLDSTLSMSGLERIIQDSAGRLQTKRKAAHATTAAAAAEDVKTTVARRMKSAAVKVGALHRAVDTSAVTKMDDLFRGLEMSILPGAGVRPSEAATYPLEIRAACADRQAIWQTVKRHGGNVVANASPKTTSMVIADQFTSSVSNLKNAGTHDVVKSRFILDCLTMKRLLPLAPRYMICTTDNTREKFKETVDKFGDSYTDDVGVATLKELFALMDDHSSSGTGTDAASAATRTKKRKRKSDDRGTFEDDDDDDNVIIVDTTHRTRRDTIAEIDERYFSMTPHEGGLFRRVRAYVDRYVDLRVDTQLLPSGEQVPLGTVRVDRAAEGSENENDTDDEDPALLATQAPLVPDSALDLTVLQIRARGGLVTSRIDARTTHVILDEDGETGRCRRGPSQRSVVERTKLVHAVLSRRRTARKHVVGRAWVERCIEVGRMVVEKEWELGVVGGGSASDGEDGGGILVVGGVGKASY</sequence>
<comment type="similarity">
    <text evidence="3 16">Belongs to the ATP-dependent DNA ligase family.</text>
</comment>
<dbReference type="GO" id="GO:0003677">
    <property type="term" value="F:DNA binding"/>
    <property type="evidence" value="ECO:0007669"/>
    <property type="project" value="InterPro"/>
</dbReference>
<dbReference type="Pfam" id="PF04679">
    <property type="entry name" value="DNA_ligase_A_C"/>
    <property type="match status" value="1"/>
</dbReference>
<comment type="caution">
    <text evidence="20">The sequence shown here is derived from an EMBL/GenBank/DDBJ whole genome shotgun (WGS) entry which is preliminary data.</text>
</comment>
<dbReference type="InterPro" id="IPR029710">
    <property type="entry name" value="LIG4"/>
</dbReference>
<dbReference type="PANTHER" id="PTHR45997">
    <property type="entry name" value="DNA LIGASE 4"/>
    <property type="match status" value="1"/>
</dbReference>
<evidence type="ECO:0000256" key="1">
    <source>
        <dbReference type="ARBA" id="ARBA00001946"/>
    </source>
</evidence>
<comment type="cofactor">
    <cofactor evidence="1">
        <name>Mg(2+)</name>
        <dbReference type="ChEBI" id="CHEBI:18420"/>
    </cofactor>
</comment>
<dbReference type="AlphaFoldDB" id="A0AAD5XKC7"/>
<evidence type="ECO:0000256" key="7">
    <source>
        <dbReference type="ARBA" id="ARBA00022741"/>
    </source>
</evidence>
<dbReference type="PROSITE" id="PS50172">
    <property type="entry name" value="BRCT"/>
    <property type="match status" value="2"/>
</dbReference>
<dbReference type="Pfam" id="PF04675">
    <property type="entry name" value="DNA_ligase_A_N"/>
    <property type="match status" value="1"/>
</dbReference>
<evidence type="ECO:0000259" key="19">
    <source>
        <dbReference type="PROSITE" id="PS50172"/>
    </source>
</evidence>
<dbReference type="GO" id="GO:0006297">
    <property type="term" value="P:nucleotide-excision repair, DNA gap filling"/>
    <property type="evidence" value="ECO:0007669"/>
    <property type="project" value="TreeGrafter"/>
</dbReference>
<protein>
    <recommendedName>
        <fullName evidence="15">DNA ligase</fullName>
        <ecNumber evidence="15">6.5.1.1</ecNumber>
    </recommendedName>
</protein>
<dbReference type="SUPFAM" id="SSF52113">
    <property type="entry name" value="BRCT domain"/>
    <property type="match status" value="2"/>
</dbReference>
<dbReference type="EC" id="6.5.1.1" evidence="15"/>
<evidence type="ECO:0000313" key="20">
    <source>
        <dbReference type="EMBL" id="KAJ3173835.1"/>
    </source>
</evidence>
<dbReference type="GO" id="GO:0046872">
    <property type="term" value="F:metal ion binding"/>
    <property type="evidence" value="ECO:0007669"/>
    <property type="project" value="UniProtKB-KW"/>
</dbReference>
<feature type="domain" description="BRCT" evidence="19">
    <location>
        <begin position="964"/>
        <end position="1046"/>
    </location>
</feature>
<dbReference type="GO" id="GO:0071897">
    <property type="term" value="P:DNA biosynthetic process"/>
    <property type="evidence" value="ECO:0007669"/>
    <property type="project" value="InterPro"/>
</dbReference>
<dbReference type="InterPro" id="IPR036420">
    <property type="entry name" value="BRCT_dom_sf"/>
</dbReference>
<gene>
    <name evidence="20" type="primary">LIG4</name>
    <name evidence="20" type="ORF">HDU87_007338</name>
</gene>
<evidence type="ECO:0000256" key="4">
    <source>
        <dbReference type="ARBA" id="ARBA00022598"/>
    </source>
</evidence>
<keyword evidence="6" id="KW-0677">Repeat</keyword>
<dbReference type="InterPro" id="IPR000977">
    <property type="entry name" value="DNA_ligase_ATP-dep"/>
</dbReference>
<evidence type="ECO:0000256" key="16">
    <source>
        <dbReference type="RuleBase" id="RU004196"/>
    </source>
</evidence>
<reference evidence="20" key="1">
    <citation type="submission" date="2020-05" db="EMBL/GenBank/DDBJ databases">
        <title>Phylogenomic resolution of chytrid fungi.</title>
        <authorList>
            <person name="Stajich J.E."/>
            <person name="Amses K."/>
            <person name="Simmons R."/>
            <person name="Seto K."/>
            <person name="Myers J."/>
            <person name="Bonds A."/>
            <person name="Quandt C.A."/>
            <person name="Barry K."/>
            <person name="Liu P."/>
            <person name="Grigoriev I."/>
            <person name="Longcore J.E."/>
            <person name="James T.Y."/>
        </authorList>
    </citation>
    <scope>NUCLEOTIDE SEQUENCE</scope>
    <source>
        <strain evidence="20">JEL0379</strain>
    </source>
</reference>
<dbReference type="InterPro" id="IPR012309">
    <property type="entry name" value="DNA_ligase_ATP-dep_C"/>
</dbReference>
<evidence type="ECO:0000256" key="13">
    <source>
        <dbReference type="ARBA" id="ARBA00023242"/>
    </source>
</evidence>
<dbReference type="NCBIfam" id="TIGR00574">
    <property type="entry name" value="dnl1"/>
    <property type="match status" value="1"/>
</dbReference>
<keyword evidence="11 15" id="KW-0233">DNA recombination</keyword>
<proteinExistence type="inferred from homology"/>
<evidence type="ECO:0000256" key="15">
    <source>
        <dbReference type="RuleBase" id="RU000617"/>
    </source>
</evidence>
<dbReference type="GO" id="GO:0005524">
    <property type="term" value="F:ATP binding"/>
    <property type="evidence" value="ECO:0007669"/>
    <property type="project" value="UniProtKB-KW"/>
</dbReference>
<dbReference type="GO" id="GO:0006303">
    <property type="term" value="P:double-strand break repair via nonhomologous end joining"/>
    <property type="evidence" value="ECO:0007669"/>
    <property type="project" value="TreeGrafter"/>
</dbReference>
<keyword evidence="9 15" id="KW-0067">ATP-binding</keyword>
<dbReference type="PANTHER" id="PTHR45997:SF1">
    <property type="entry name" value="DNA LIGASE 4"/>
    <property type="match status" value="1"/>
</dbReference>
<keyword evidence="10" id="KW-0460">Magnesium</keyword>
<feature type="compositionally biased region" description="Low complexity" evidence="17">
    <location>
        <begin position="823"/>
        <end position="835"/>
    </location>
</feature>
<evidence type="ECO:0000256" key="11">
    <source>
        <dbReference type="ARBA" id="ARBA00023172"/>
    </source>
</evidence>